<comment type="caution">
    <text evidence="6">The sequence shown here is derived from an EMBL/GenBank/DDBJ whole genome shotgun (WGS) entry which is preliminary data.</text>
</comment>
<organism evidence="6 7">
    <name type="scientific">Mortierella isabellina</name>
    <name type="common">Filamentous fungus</name>
    <name type="synonym">Umbelopsis isabellina</name>
    <dbReference type="NCBI Taxonomy" id="91625"/>
    <lineage>
        <taxon>Eukaryota</taxon>
        <taxon>Fungi</taxon>
        <taxon>Fungi incertae sedis</taxon>
        <taxon>Mucoromycota</taxon>
        <taxon>Mucoromycotina</taxon>
        <taxon>Umbelopsidomycetes</taxon>
        <taxon>Umbelopsidales</taxon>
        <taxon>Umbelopsidaceae</taxon>
        <taxon>Umbelopsis</taxon>
    </lineage>
</organism>
<dbReference type="PANTHER" id="PTHR33337:SF44">
    <property type="entry name" value="DUF636 DOMAIN PROTEIN (AFU_ORTHOLOGUE AFUA_1G09754)"/>
    <property type="match status" value="1"/>
</dbReference>
<keyword evidence="2" id="KW-0479">Metal-binding</keyword>
<dbReference type="Proteomes" id="UP000654370">
    <property type="component" value="Unassembled WGS sequence"/>
</dbReference>
<evidence type="ECO:0000256" key="2">
    <source>
        <dbReference type="ARBA" id="ARBA00022723"/>
    </source>
</evidence>
<evidence type="ECO:0000256" key="3">
    <source>
        <dbReference type="ARBA" id="ARBA00022833"/>
    </source>
</evidence>
<keyword evidence="3" id="KW-0862">Zinc</keyword>
<dbReference type="InterPro" id="IPR006913">
    <property type="entry name" value="CENP-V/GFA"/>
</dbReference>
<dbReference type="GO" id="GO:0016846">
    <property type="term" value="F:carbon-sulfur lyase activity"/>
    <property type="evidence" value="ECO:0007669"/>
    <property type="project" value="InterPro"/>
</dbReference>
<dbReference type="GO" id="GO:0046872">
    <property type="term" value="F:metal ion binding"/>
    <property type="evidence" value="ECO:0007669"/>
    <property type="project" value="UniProtKB-KW"/>
</dbReference>
<dbReference type="AlphaFoldDB" id="A0A8H7PJT9"/>
<evidence type="ECO:0000256" key="4">
    <source>
        <dbReference type="ARBA" id="ARBA00023239"/>
    </source>
</evidence>
<protein>
    <recommendedName>
        <fullName evidence="5">CENP-V/GFA domain-containing protein</fullName>
    </recommendedName>
</protein>
<evidence type="ECO:0000313" key="7">
    <source>
        <dbReference type="Proteomes" id="UP000654370"/>
    </source>
</evidence>
<comment type="similarity">
    <text evidence="1">Belongs to the Gfa family.</text>
</comment>
<dbReference type="Pfam" id="PF04828">
    <property type="entry name" value="GFA"/>
    <property type="match status" value="1"/>
</dbReference>
<keyword evidence="7" id="KW-1185">Reference proteome</keyword>
<dbReference type="SUPFAM" id="SSF51316">
    <property type="entry name" value="Mss4-like"/>
    <property type="match status" value="1"/>
</dbReference>
<sequence length="153" mass="17523">MELRGSCHCEKITFTVVSRTPVPVSICSTYLRCYCSVCRKCLSGGGYAIDILAEILTSFFLINSNYLRYFCGECGCHLYGYDSRHPDNVYPMASAIDTSLPVPLDKDVYRLWLRKDSICNWVHVPEIDGTQNFAENSNVTMTQWHKDHNEYID</sequence>
<feature type="domain" description="CENP-V/GFA" evidence="5">
    <location>
        <begin position="3"/>
        <end position="110"/>
    </location>
</feature>
<dbReference type="InterPro" id="IPR011057">
    <property type="entry name" value="Mss4-like_sf"/>
</dbReference>
<evidence type="ECO:0000256" key="1">
    <source>
        <dbReference type="ARBA" id="ARBA00005495"/>
    </source>
</evidence>
<dbReference type="OrthoDB" id="406544at2759"/>
<proteinExistence type="inferred from homology"/>
<accession>A0A8H7PJT9</accession>
<evidence type="ECO:0000259" key="5">
    <source>
        <dbReference type="PROSITE" id="PS51891"/>
    </source>
</evidence>
<dbReference type="Gene3D" id="2.170.150.70">
    <property type="match status" value="1"/>
</dbReference>
<dbReference type="PANTHER" id="PTHR33337">
    <property type="entry name" value="GFA DOMAIN-CONTAINING PROTEIN"/>
    <property type="match status" value="1"/>
</dbReference>
<reference evidence="6" key="1">
    <citation type="submission" date="2020-12" db="EMBL/GenBank/DDBJ databases">
        <title>Metabolic potential, ecology and presence of endohyphal bacteria is reflected in genomic diversity of Mucoromycotina.</title>
        <authorList>
            <person name="Muszewska A."/>
            <person name="Okrasinska A."/>
            <person name="Steczkiewicz K."/>
            <person name="Drgas O."/>
            <person name="Orlowska M."/>
            <person name="Perlinska-Lenart U."/>
            <person name="Aleksandrzak-Piekarczyk T."/>
            <person name="Szatraj K."/>
            <person name="Zielenkiewicz U."/>
            <person name="Pilsyk S."/>
            <person name="Malc E."/>
            <person name="Mieczkowski P."/>
            <person name="Kruszewska J.S."/>
            <person name="Biernat P."/>
            <person name="Pawlowska J."/>
        </authorList>
    </citation>
    <scope>NUCLEOTIDE SEQUENCE</scope>
    <source>
        <strain evidence="6">WA0000067209</strain>
    </source>
</reference>
<dbReference type="EMBL" id="JAEPQZ010000011">
    <property type="protein sequence ID" value="KAG2175439.1"/>
    <property type="molecule type" value="Genomic_DNA"/>
</dbReference>
<gene>
    <name evidence="6" type="ORF">INT43_001086</name>
</gene>
<evidence type="ECO:0000313" key="6">
    <source>
        <dbReference type="EMBL" id="KAG2175439.1"/>
    </source>
</evidence>
<name>A0A8H7PJT9_MORIS</name>
<keyword evidence="4" id="KW-0456">Lyase</keyword>
<dbReference type="PROSITE" id="PS51891">
    <property type="entry name" value="CENP_V_GFA"/>
    <property type="match status" value="1"/>
</dbReference>